<dbReference type="GO" id="GO:0003677">
    <property type="term" value="F:DNA binding"/>
    <property type="evidence" value="ECO:0007669"/>
    <property type="project" value="UniProtKB-KW"/>
</dbReference>
<dbReference type="KEGG" id="dmm:dnm_088840"/>
<accession>A0A975BWU3</accession>
<keyword evidence="1" id="KW-0371">Homeobox</keyword>
<dbReference type="SUPFAM" id="SSF46689">
    <property type="entry name" value="Homeodomain-like"/>
    <property type="match status" value="1"/>
</dbReference>
<keyword evidence="1" id="KW-0238">DNA-binding</keyword>
<keyword evidence="2" id="KW-1185">Reference proteome</keyword>
<protein>
    <submittedName>
        <fullName evidence="1">Homeodomain-like domain-containing protein</fullName>
    </submittedName>
</protein>
<evidence type="ECO:0000313" key="1">
    <source>
        <dbReference type="EMBL" id="QTA92793.1"/>
    </source>
</evidence>
<dbReference type="AlphaFoldDB" id="A0A975BWU3"/>
<dbReference type="InterPro" id="IPR009057">
    <property type="entry name" value="Homeodomain-like_sf"/>
</dbReference>
<dbReference type="Proteomes" id="UP000663722">
    <property type="component" value="Chromosome"/>
</dbReference>
<organism evidence="1 2">
    <name type="scientific">Desulfonema magnum</name>
    <dbReference type="NCBI Taxonomy" id="45655"/>
    <lineage>
        <taxon>Bacteria</taxon>
        <taxon>Pseudomonadati</taxon>
        <taxon>Thermodesulfobacteriota</taxon>
        <taxon>Desulfobacteria</taxon>
        <taxon>Desulfobacterales</taxon>
        <taxon>Desulfococcaceae</taxon>
        <taxon>Desulfonema</taxon>
    </lineage>
</organism>
<gene>
    <name evidence="1" type="ORF">dnm_088840</name>
</gene>
<dbReference type="Gene3D" id="1.10.10.60">
    <property type="entry name" value="Homeodomain-like"/>
    <property type="match status" value="1"/>
</dbReference>
<reference evidence="1" key="1">
    <citation type="journal article" date="2021" name="Microb. Physiol.">
        <title>Proteogenomic Insights into the Physiology of Marine, Sulfate-Reducing, Filamentous Desulfonema limicola and Desulfonema magnum.</title>
        <authorList>
            <person name="Schnaars V."/>
            <person name="Wohlbrand L."/>
            <person name="Scheve S."/>
            <person name="Hinrichs C."/>
            <person name="Reinhardt R."/>
            <person name="Rabus R."/>
        </authorList>
    </citation>
    <scope>NUCLEOTIDE SEQUENCE</scope>
    <source>
        <strain evidence="1">4be13</strain>
    </source>
</reference>
<evidence type="ECO:0000313" key="2">
    <source>
        <dbReference type="Proteomes" id="UP000663722"/>
    </source>
</evidence>
<name>A0A975BWU3_9BACT</name>
<dbReference type="EMBL" id="CP061800">
    <property type="protein sequence ID" value="QTA92793.1"/>
    <property type="molecule type" value="Genomic_DNA"/>
</dbReference>
<proteinExistence type="predicted"/>
<dbReference type="Pfam" id="PF13384">
    <property type="entry name" value="HTH_23"/>
    <property type="match status" value="1"/>
</dbReference>
<sequence>MTAFFKLGTQDKLVLESVLTAANEVGEFRRARALLRPDEGMSVQDVAHLLRVSRRTIYNWISRFRSDKNISPVPQLGDAPRVVPVRRGELSTRLFTRFSIKIRVTLATVPPCGCRICLSDIFQRHTASEFLNAA</sequence>